<evidence type="ECO:0000313" key="2">
    <source>
        <dbReference type="Proteomes" id="UP000192468"/>
    </source>
</evidence>
<dbReference type="RefSeq" id="WP_084115057.1">
    <property type="nucleotide sequence ID" value="NZ_FWXH01000003.1"/>
</dbReference>
<dbReference type="EMBL" id="FWXH01000003">
    <property type="protein sequence ID" value="SMC22211.1"/>
    <property type="molecule type" value="Genomic_DNA"/>
</dbReference>
<dbReference type="OrthoDB" id="89044at2"/>
<proteinExistence type="predicted"/>
<evidence type="ECO:0000313" key="1">
    <source>
        <dbReference type="EMBL" id="SMC22211.1"/>
    </source>
</evidence>
<sequence>MKLNEILNINELDYKKYKIHLACGGDPKDRLEAYRKYKNGKFKEWQEGQNAHNFQRDYIISLIFIEKD</sequence>
<accession>A0A1W1XFD9</accession>
<name>A0A1W1XFD9_9CLOT</name>
<protein>
    <submittedName>
        <fullName evidence="1">Uncharacterized protein</fullName>
    </submittedName>
</protein>
<dbReference type="Proteomes" id="UP000192468">
    <property type="component" value="Unassembled WGS sequence"/>
</dbReference>
<dbReference type="STRING" id="1121291.SAMN02745134_01590"/>
<dbReference type="AlphaFoldDB" id="A0A1W1XFD9"/>
<reference evidence="1 2" key="1">
    <citation type="submission" date="2017-04" db="EMBL/GenBank/DDBJ databases">
        <authorList>
            <person name="Afonso C.L."/>
            <person name="Miller P.J."/>
            <person name="Scott M.A."/>
            <person name="Spackman E."/>
            <person name="Goraichik I."/>
            <person name="Dimitrov K.M."/>
            <person name="Suarez D.L."/>
            <person name="Swayne D.E."/>
        </authorList>
    </citation>
    <scope>NUCLEOTIDE SEQUENCE [LARGE SCALE GENOMIC DNA]</scope>
    <source>
        <strain evidence="1 2">DSM 12555</strain>
    </source>
</reference>
<organism evidence="1 2">
    <name type="scientific">Clostridium acidisoli DSM 12555</name>
    <dbReference type="NCBI Taxonomy" id="1121291"/>
    <lineage>
        <taxon>Bacteria</taxon>
        <taxon>Bacillati</taxon>
        <taxon>Bacillota</taxon>
        <taxon>Clostridia</taxon>
        <taxon>Eubacteriales</taxon>
        <taxon>Clostridiaceae</taxon>
        <taxon>Clostridium</taxon>
    </lineage>
</organism>
<gene>
    <name evidence="1" type="ORF">SAMN02745134_01590</name>
</gene>
<keyword evidence="2" id="KW-1185">Reference proteome</keyword>